<dbReference type="AlphaFoldDB" id="A0A8H6L3G8"/>
<dbReference type="GeneID" id="59289165"/>
<keyword evidence="1" id="KW-1133">Transmembrane helix</keyword>
<dbReference type="EMBL" id="JACCJC010000032">
    <property type="protein sequence ID" value="KAF6234090.1"/>
    <property type="molecule type" value="Genomic_DNA"/>
</dbReference>
<name>A0A8H6L3G8_9LECA</name>
<evidence type="ECO:0000313" key="2">
    <source>
        <dbReference type="EMBL" id="KAF6234090.1"/>
    </source>
</evidence>
<accession>A0A8H6L3G8</accession>
<feature type="transmembrane region" description="Helical" evidence="1">
    <location>
        <begin position="21"/>
        <end position="40"/>
    </location>
</feature>
<sequence length="88" mass="9941">MKELDSHSRSGQGYLLGLRGFLVIRYFLWVFLQTFVPVAVKDSANSLGSTYERVLRQALSVLIWNDSLIYSSLNLLAARTICIPYLGN</sequence>
<dbReference type="OrthoDB" id="3363151at2759"/>
<organism evidence="2 3">
    <name type="scientific">Letharia columbiana</name>
    <dbReference type="NCBI Taxonomy" id="112416"/>
    <lineage>
        <taxon>Eukaryota</taxon>
        <taxon>Fungi</taxon>
        <taxon>Dikarya</taxon>
        <taxon>Ascomycota</taxon>
        <taxon>Pezizomycotina</taxon>
        <taxon>Lecanoromycetes</taxon>
        <taxon>OSLEUM clade</taxon>
        <taxon>Lecanoromycetidae</taxon>
        <taxon>Lecanorales</taxon>
        <taxon>Lecanorineae</taxon>
        <taxon>Parmeliaceae</taxon>
        <taxon>Letharia</taxon>
    </lineage>
</organism>
<keyword evidence="3" id="KW-1185">Reference proteome</keyword>
<gene>
    <name evidence="2" type="ORF">HO173_007509</name>
</gene>
<comment type="caution">
    <text evidence="2">The sequence shown here is derived from an EMBL/GenBank/DDBJ whole genome shotgun (WGS) entry which is preliminary data.</text>
</comment>
<dbReference type="Proteomes" id="UP000578531">
    <property type="component" value="Unassembled WGS sequence"/>
</dbReference>
<evidence type="ECO:0000256" key="1">
    <source>
        <dbReference type="SAM" id="Phobius"/>
    </source>
</evidence>
<reference evidence="2 3" key="1">
    <citation type="journal article" date="2020" name="Genomics">
        <title>Complete, high-quality genomes from long-read metagenomic sequencing of two wolf lichen thalli reveals enigmatic genome architecture.</title>
        <authorList>
            <person name="McKenzie S.K."/>
            <person name="Walston R.F."/>
            <person name="Allen J.L."/>
        </authorList>
    </citation>
    <scope>NUCLEOTIDE SEQUENCE [LARGE SCALE GENOMIC DNA]</scope>
    <source>
        <strain evidence="2">WasteWater2</strain>
    </source>
</reference>
<keyword evidence="1" id="KW-0812">Transmembrane</keyword>
<dbReference type="RefSeq" id="XP_037163491.1">
    <property type="nucleotide sequence ID" value="XM_037309412.1"/>
</dbReference>
<keyword evidence="1" id="KW-0472">Membrane</keyword>
<evidence type="ECO:0000313" key="3">
    <source>
        <dbReference type="Proteomes" id="UP000578531"/>
    </source>
</evidence>
<protein>
    <submittedName>
        <fullName evidence="2">Uncharacterized protein</fullName>
    </submittedName>
</protein>
<proteinExistence type="predicted"/>